<comment type="similarity">
    <text evidence="4 10">Belongs to the glycosyl hydrolase 30 family.</text>
</comment>
<dbReference type="Proteomes" id="UP001163046">
    <property type="component" value="Unassembled WGS sequence"/>
</dbReference>
<keyword evidence="9 10" id="KW-0443">Lipid metabolism</keyword>
<dbReference type="GO" id="GO:0010605">
    <property type="term" value="P:negative regulation of macromolecule metabolic process"/>
    <property type="evidence" value="ECO:0007669"/>
    <property type="project" value="UniProtKB-ARBA"/>
</dbReference>
<dbReference type="InterPro" id="IPR033453">
    <property type="entry name" value="Glyco_hydro_30_TIM-barrel"/>
</dbReference>
<dbReference type="InterPro" id="IPR001139">
    <property type="entry name" value="Glyco_hydro_30"/>
</dbReference>
<dbReference type="PRINTS" id="PR00843">
    <property type="entry name" value="GLHYDRLASE30"/>
</dbReference>
<evidence type="ECO:0000256" key="4">
    <source>
        <dbReference type="ARBA" id="ARBA00005382"/>
    </source>
</evidence>
<evidence type="ECO:0000256" key="8">
    <source>
        <dbReference type="ARBA" id="ARBA00022919"/>
    </source>
</evidence>
<accession>A0A9W9ZW46</accession>
<sequence>MLPFSILCTFLGFFSVYASALSPPKYSTCISKDFGHGGTVCVCSEHDCDSFGEGSPLPTEEYAVYTSSKAGDRFNLKTAKLNKTLDLKSTQTGAQLVVNRSVTFQNILGFGGAFTDAATINIHNISATLRQKLLSSYFSEDGIEYAIGRIPMASCDFSTRPYSYNDHVGDLEMANFSLAEEDLNFKIPLMLTAMKTSKRNITFFGSPWSAPAWMKTNDKMTGFGQLKGKAGDKYHKAWALYFAKFIEAYTEKGVNIWAVTVQNEPSDGFLPFFSFQCMGYTAEMERDFIKEDLGPVLSARGHADVKIIMLDDQRPFLSSWADTILSDPVAAKYVAGIGVHWYWDTYIPATVLTDVHNRFPDHFILATEACADPQTSKPPRVSLGDWSRGNQYSHSIIEDLSNWSTGWVDWNLALNMQGGPNWVKNFVDSPIIVDAENGLFYKQPMFYHLGHFSKFVPPGSQRIEVIASEESSFSSSGSLLLDLLPRRLLLYSTQMTRKLH</sequence>
<dbReference type="SUPFAM" id="SSF51445">
    <property type="entry name" value="(Trans)glycosidases"/>
    <property type="match status" value="1"/>
</dbReference>
<dbReference type="GO" id="GO:0004348">
    <property type="term" value="F:glucosylceramidase activity"/>
    <property type="evidence" value="ECO:0007669"/>
    <property type="project" value="UniProtKB-EC"/>
</dbReference>
<feature type="domain" description="Glycosyl hydrolase family 30 TIM-barrel" evidence="12">
    <location>
        <begin position="107"/>
        <end position="456"/>
    </location>
</feature>
<dbReference type="InterPro" id="IPR017853">
    <property type="entry name" value="GH"/>
</dbReference>
<evidence type="ECO:0000256" key="10">
    <source>
        <dbReference type="RuleBase" id="RU361188"/>
    </source>
</evidence>
<evidence type="ECO:0000256" key="5">
    <source>
        <dbReference type="ARBA" id="ARBA00012658"/>
    </source>
</evidence>
<feature type="chain" id="PRO_5040775853" description="Glucosylceramidase" evidence="11">
    <location>
        <begin position="21"/>
        <end position="500"/>
    </location>
</feature>
<dbReference type="GO" id="GO:0005764">
    <property type="term" value="C:lysosome"/>
    <property type="evidence" value="ECO:0007669"/>
    <property type="project" value="UniProtKB-ARBA"/>
</dbReference>
<dbReference type="GO" id="GO:0007040">
    <property type="term" value="P:lysosome organization"/>
    <property type="evidence" value="ECO:0007669"/>
    <property type="project" value="UniProtKB-ARBA"/>
</dbReference>
<evidence type="ECO:0000313" key="14">
    <source>
        <dbReference type="Proteomes" id="UP001163046"/>
    </source>
</evidence>
<dbReference type="Gene3D" id="3.20.20.80">
    <property type="entry name" value="Glycosidases"/>
    <property type="match status" value="1"/>
</dbReference>
<reference evidence="13" key="1">
    <citation type="submission" date="2023-01" db="EMBL/GenBank/DDBJ databases">
        <title>Genome assembly of the deep-sea coral Lophelia pertusa.</title>
        <authorList>
            <person name="Herrera S."/>
            <person name="Cordes E."/>
        </authorList>
    </citation>
    <scope>NUCLEOTIDE SEQUENCE</scope>
    <source>
        <strain evidence="13">USNM1676648</strain>
        <tissue evidence="13">Polyp</tissue>
    </source>
</reference>
<proteinExistence type="inferred from homology"/>
<comment type="catalytic activity">
    <reaction evidence="1">
        <text>a beta-D-glucosyl-(1&lt;-&gt;1')-N-acylsphing-4-enine + H2O = an N-acylsphing-4-enine + D-glucose</text>
        <dbReference type="Rhea" id="RHEA:13269"/>
        <dbReference type="ChEBI" id="CHEBI:4167"/>
        <dbReference type="ChEBI" id="CHEBI:15377"/>
        <dbReference type="ChEBI" id="CHEBI:22801"/>
        <dbReference type="ChEBI" id="CHEBI:52639"/>
        <dbReference type="EC" id="3.2.1.45"/>
    </reaction>
    <physiologicalReaction direction="left-to-right" evidence="1">
        <dbReference type="Rhea" id="RHEA:13270"/>
    </physiologicalReaction>
</comment>
<name>A0A9W9ZW46_9CNID</name>
<dbReference type="SUPFAM" id="SSF51011">
    <property type="entry name" value="Glycosyl hydrolase domain"/>
    <property type="match status" value="1"/>
</dbReference>
<organism evidence="13 14">
    <name type="scientific">Desmophyllum pertusum</name>
    <dbReference type="NCBI Taxonomy" id="174260"/>
    <lineage>
        <taxon>Eukaryota</taxon>
        <taxon>Metazoa</taxon>
        <taxon>Cnidaria</taxon>
        <taxon>Anthozoa</taxon>
        <taxon>Hexacorallia</taxon>
        <taxon>Scleractinia</taxon>
        <taxon>Caryophylliina</taxon>
        <taxon>Caryophylliidae</taxon>
        <taxon>Desmophyllum</taxon>
    </lineage>
</organism>
<dbReference type="GO" id="GO:0030163">
    <property type="term" value="P:protein catabolic process"/>
    <property type="evidence" value="ECO:0007669"/>
    <property type="project" value="UniProtKB-ARBA"/>
</dbReference>
<dbReference type="PANTHER" id="PTHR11069:SF23">
    <property type="entry name" value="LYSOSOMAL ACID GLUCOSYLCERAMIDASE"/>
    <property type="match status" value="1"/>
</dbReference>
<comment type="pathway">
    <text evidence="3">Lipid metabolism.</text>
</comment>
<dbReference type="OrthoDB" id="2160638at2759"/>
<dbReference type="GO" id="GO:0042391">
    <property type="term" value="P:regulation of membrane potential"/>
    <property type="evidence" value="ECO:0007669"/>
    <property type="project" value="UniProtKB-ARBA"/>
</dbReference>
<dbReference type="EC" id="3.2.1.45" evidence="5 10"/>
<dbReference type="GO" id="GO:0006066">
    <property type="term" value="P:alcohol metabolic process"/>
    <property type="evidence" value="ECO:0007669"/>
    <property type="project" value="UniProtKB-ARBA"/>
</dbReference>
<evidence type="ECO:0000256" key="9">
    <source>
        <dbReference type="ARBA" id="ARBA00023098"/>
    </source>
</evidence>
<keyword evidence="7 10" id="KW-0378">Hydrolase</keyword>
<keyword evidence="10" id="KW-0326">Glycosidase</keyword>
<dbReference type="GO" id="GO:0008202">
    <property type="term" value="P:steroid metabolic process"/>
    <property type="evidence" value="ECO:0007669"/>
    <property type="project" value="UniProtKB-ARBA"/>
</dbReference>
<keyword evidence="6 11" id="KW-0732">Signal</keyword>
<dbReference type="PANTHER" id="PTHR11069">
    <property type="entry name" value="GLUCOSYLCERAMIDASE"/>
    <property type="match status" value="1"/>
</dbReference>
<keyword evidence="14" id="KW-1185">Reference proteome</keyword>
<dbReference type="FunFam" id="3.20.20.80:FF:000030">
    <property type="entry name" value="Lysosomal acid glucosylceramidase"/>
    <property type="match status" value="1"/>
</dbReference>
<dbReference type="GO" id="GO:0016758">
    <property type="term" value="F:hexosyltransferase activity"/>
    <property type="evidence" value="ECO:0007669"/>
    <property type="project" value="UniProtKB-ARBA"/>
</dbReference>
<dbReference type="EMBL" id="MU825445">
    <property type="protein sequence ID" value="KAJ7388971.1"/>
    <property type="molecule type" value="Genomic_DNA"/>
</dbReference>
<dbReference type="AlphaFoldDB" id="A0A9W9ZW46"/>
<dbReference type="GO" id="GO:0051246">
    <property type="term" value="P:regulation of protein metabolic process"/>
    <property type="evidence" value="ECO:0007669"/>
    <property type="project" value="UniProtKB-ARBA"/>
</dbReference>
<dbReference type="GO" id="GO:0006914">
    <property type="term" value="P:autophagy"/>
    <property type="evidence" value="ECO:0007669"/>
    <property type="project" value="UniProtKB-ARBA"/>
</dbReference>
<dbReference type="GO" id="GO:0032006">
    <property type="term" value="P:regulation of TOR signaling"/>
    <property type="evidence" value="ECO:0007669"/>
    <property type="project" value="UniProtKB-ARBA"/>
</dbReference>
<evidence type="ECO:0000256" key="2">
    <source>
        <dbReference type="ARBA" id="ARBA00004991"/>
    </source>
</evidence>
<dbReference type="Pfam" id="PF02055">
    <property type="entry name" value="Glyco_hydro_30"/>
    <property type="match status" value="1"/>
</dbReference>
<dbReference type="GO" id="GO:0005102">
    <property type="term" value="F:signaling receptor binding"/>
    <property type="evidence" value="ECO:0007669"/>
    <property type="project" value="UniProtKB-ARBA"/>
</dbReference>
<comment type="pathway">
    <text evidence="2">Sphingolipid metabolism.</text>
</comment>
<comment type="caution">
    <text evidence="13">The sequence shown here is derived from an EMBL/GenBank/DDBJ whole genome shotgun (WGS) entry which is preliminary data.</text>
</comment>
<evidence type="ECO:0000256" key="7">
    <source>
        <dbReference type="ARBA" id="ARBA00022801"/>
    </source>
</evidence>
<feature type="signal peptide" evidence="11">
    <location>
        <begin position="1"/>
        <end position="20"/>
    </location>
</feature>
<evidence type="ECO:0000259" key="12">
    <source>
        <dbReference type="Pfam" id="PF02055"/>
    </source>
</evidence>
<dbReference type="GO" id="GO:0006680">
    <property type="term" value="P:glucosylceramide catabolic process"/>
    <property type="evidence" value="ECO:0007669"/>
    <property type="project" value="UniProtKB-ARBA"/>
</dbReference>
<keyword evidence="8 10" id="KW-0746">Sphingolipid metabolism</keyword>
<dbReference type="GO" id="GO:0005774">
    <property type="term" value="C:vacuolar membrane"/>
    <property type="evidence" value="ECO:0007669"/>
    <property type="project" value="UniProtKB-ARBA"/>
</dbReference>
<evidence type="ECO:0000313" key="13">
    <source>
        <dbReference type="EMBL" id="KAJ7388971.1"/>
    </source>
</evidence>
<evidence type="ECO:0000256" key="11">
    <source>
        <dbReference type="SAM" id="SignalP"/>
    </source>
</evidence>
<gene>
    <name evidence="13" type="ORF">OS493_034609</name>
</gene>
<dbReference type="GO" id="GO:0016241">
    <property type="term" value="P:regulation of macroautophagy"/>
    <property type="evidence" value="ECO:0007669"/>
    <property type="project" value="UniProtKB-ARBA"/>
</dbReference>
<protein>
    <recommendedName>
        <fullName evidence="5 10">Glucosylceramidase</fullName>
        <ecNumber evidence="5 10">3.2.1.45</ecNumber>
    </recommendedName>
</protein>
<evidence type="ECO:0000256" key="1">
    <source>
        <dbReference type="ARBA" id="ARBA00001013"/>
    </source>
</evidence>
<evidence type="ECO:0000256" key="3">
    <source>
        <dbReference type="ARBA" id="ARBA00005189"/>
    </source>
</evidence>
<evidence type="ECO:0000256" key="6">
    <source>
        <dbReference type="ARBA" id="ARBA00022729"/>
    </source>
</evidence>